<evidence type="ECO:0000256" key="1">
    <source>
        <dbReference type="ARBA" id="ARBA00009792"/>
    </source>
</evidence>
<evidence type="ECO:0000256" key="4">
    <source>
        <dbReference type="ARBA" id="ARBA00023295"/>
    </source>
</evidence>
<dbReference type="Gene3D" id="2.60.40.2220">
    <property type="match status" value="1"/>
</dbReference>
<dbReference type="PANTHER" id="PTHR46017">
    <property type="entry name" value="ALPHA-MANNOSIDASE 2C1"/>
    <property type="match status" value="1"/>
</dbReference>
<dbReference type="SUPFAM" id="SSF74650">
    <property type="entry name" value="Galactose mutarotase-like"/>
    <property type="match status" value="1"/>
</dbReference>
<dbReference type="AlphaFoldDB" id="A0A7X0VX76"/>
<dbReference type="InterPro" id="IPR015341">
    <property type="entry name" value="Glyco_hydro_38_cen"/>
</dbReference>
<dbReference type="Pfam" id="PF17677">
    <property type="entry name" value="Glyco_hydro38C2"/>
    <property type="match status" value="1"/>
</dbReference>
<keyword evidence="4" id="KW-0326">Glycosidase</keyword>
<dbReference type="Proteomes" id="UP000564644">
    <property type="component" value="Unassembled WGS sequence"/>
</dbReference>
<comment type="caution">
    <text evidence="6">The sequence shown here is derived from an EMBL/GenBank/DDBJ whole genome shotgun (WGS) entry which is preliminary data.</text>
</comment>
<dbReference type="Pfam" id="PF01074">
    <property type="entry name" value="Glyco_hydro_38N"/>
    <property type="match status" value="1"/>
</dbReference>
<dbReference type="SUPFAM" id="SSF88688">
    <property type="entry name" value="Families 57/38 glycoside transferase middle domain"/>
    <property type="match status" value="1"/>
</dbReference>
<dbReference type="CDD" id="cd10789">
    <property type="entry name" value="GH38N_AMII_ER_cytosolic"/>
    <property type="match status" value="1"/>
</dbReference>
<dbReference type="FunFam" id="3.20.110.10:FF:000002">
    <property type="entry name" value="alpha-mannosidase 2C1 isoform X1"/>
    <property type="match status" value="1"/>
</dbReference>
<dbReference type="RefSeq" id="WP_185130951.1">
    <property type="nucleotide sequence ID" value="NZ_JACJVO010000025.1"/>
</dbReference>
<dbReference type="InterPro" id="IPR027291">
    <property type="entry name" value="Glyco_hydro_38_N_sf"/>
</dbReference>
<reference evidence="6 7" key="1">
    <citation type="submission" date="2020-08" db="EMBL/GenBank/DDBJ databases">
        <title>Cohnella phylogeny.</title>
        <authorList>
            <person name="Dunlap C."/>
        </authorList>
    </citation>
    <scope>NUCLEOTIDE SEQUENCE [LARGE SCALE GENOMIC DNA]</scope>
    <source>
        <strain evidence="6 7">CBP 2801</strain>
    </source>
</reference>
<dbReference type="SMART" id="SM00872">
    <property type="entry name" value="Alpha-mann_mid"/>
    <property type="match status" value="1"/>
</dbReference>
<evidence type="ECO:0000259" key="5">
    <source>
        <dbReference type="SMART" id="SM00872"/>
    </source>
</evidence>
<name>A0A7X0VX76_9BACL</name>
<dbReference type="GO" id="GO:0030246">
    <property type="term" value="F:carbohydrate binding"/>
    <property type="evidence" value="ECO:0007669"/>
    <property type="project" value="InterPro"/>
</dbReference>
<dbReference type="GO" id="GO:0009313">
    <property type="term" value="P:oligosaccharide catabolic process"/>
    <property type="evidence" value="ECO:0007669"/>
    <property type="project" value="TreeGrafter"/>
</dbReference>
<dbReference type="Gene3D" id="2.70.98.30">
    <property type="entry name" value="Golgi alpha-mannosidase II, domain 4"/>
    <property type="match status" value="1"/>
</dbReference>
<dbReference type="GO" id="GO:0006013">
    <property type="term" value="P:mannose metabolic process"/>
    <property type="evidence" value="ECO:0007669"/>
    <property type="project" value="InterPro"/>
</dbReference>
<sequence>MPYEISKVMKGKAEKMLAKLREAIYRPVGSLSAEAWVTDEPMPFADRMQGKHLRLEPGDRWGKLWDCAWFRFEGVVPETAAGLKVVLLIDVNGELCLVDEDGVPRQGLTNVNSEFDFELGLPGKRVVDVSGRAAGGERLELWADAGCNDLFGRYRSGTLKEADIAVCDEDVRRLYYDVEVLLELCAHVPERSSRRARIERKLYEAANALAEVTPESVRRAAELLAPELKRRGGDAELRVSAIGHAHIDLAWLWPIRETIRKGARTFSTVLRNMEKYPDYVFGASQPQLYEWMKEHYPKLYEQIKKKVREGRWELQGAMWVEPDTNVSGGEALVRQILYGKRFFRDEFGEDVKTLWLPDVFGYTASLPQLLAGSGVSYMMTQKLSWSVYNKFQHHSFVWEGIDGTGVLTHLPPEDTYNSPAAPRSLAKIEREYLDKSVSGNALMLFGIGDGGGGPGEEHLERLAREKNLSGLPPVVQEKSLAFFERLEKEASAFARYRGELYLERHQGTLTSQARNKRYNRKLETELRELEFASSLALALGGSGYPAQRIERIWKEALLYQFHDILPGSSIGRVYDESLDRYAIMLAETSALRDAAYAEAAARLGWSGRAVVFNSLPWEREEWVEWDGAWHPVRVPAMGGIPLDEAVRQPELSGLRAEEGVIANARLQVTFAPDGSLASVVDRKTGREALRPGGPGNVLAVYHDDGDAWDFPRDYRDMPAGRMRLEAAAYFVDGHRAVAEHRYRFGESTLTQRVFVTENGAAVEFDTEADWRESGKMLRTSFATAVASDTAACEIQFGYLKRPTTRNSLTEMAKDEICAHRYIDLSQPDFGVALLNDCKYGHRAADGELDLNLLRSSSSPDPNADRATHRFRYALLPHEGDFIQAGVARKGYEMNVPLVMAVGGKADRAAIVSGPAAAGAAGIAAGEHAAGEAGVEGRQGLAWIAVDHPHLIVEAVKKAEDDDRLIVRLYESAGASAEGTIAFGLPCLDAEETNLMEEAIAPLPLAGGCIRLSFRPFEIKTIRVRMNEPRNFTFH</sequence>
<dbReference type="GO" id="GO:0046872">
    <property type="term" value="F:metal ion binding"/>
    <property type="evidence" value="ECO:0007669"/>
    <property type="project" value="UniProtKB-KW"/>
</dbReference>
<dbReference type="InterPro" id="IPR011330">
    <property type="entry name" value="Glyco_hydro/deAcase_b/a-brl"/>
</dbReference>
<dbReference type="FunFam" id="1.20.1270.50:FF:000004">
    <property type="entry name" value="alpha-mannosidase 2C1 isoform X1"/>
    <property type="match status" value="1"/>
</dbReference>
<evidence type="ECO:0000256" key="2">
    <source>
        <dbReference type="ARBA" id="ARBA00022723"/>
    </source>
</evidence>
<protein>
    <submittedName>
        <fullName evidence="6">Alpha-mannosidase</fullName>
    </submittedName>
</protein>
<dbReference type="InterPro" id="IPR011682">
    <property type="entry name" value="Glyco_hydro_38_C"/>
</dbReference>
<proteinExistence type="inferred from homology"/>
<evidence type="ECO:0000313" key="6">
    <source>
        <dbReference type="EMBL" id="MBB6733285.1"/>
    </source>
</evidence>
<dbReference type="EMBL" id="JACJVO010000025">
    <property type="protein sequence ID" value="MBB6733285.1"/>
    <property type="molecule type" value="Genomic_DNA"/>
</dbReference>
<dbReference type="GO" id="GO:0004559">
    <property type="term" value="F:alpha-mannosidase activity"/>
    <property type="evidence" value="ECO:0007669"/>
    <property type="project" value="InterPro"/>
</dbReference>
<keyword evidence="7" id="KW-1185">Reference proteome</keyword>
<dbReference type="SUPFAM" id="SSF88713">
    <property type="entry name" value="Glycoside hydrolase/deacetylase"/>
    <property type="match status" value="1"/>
</dbReference>
<keyword evidence="3" id="KW-0378">Hydrolase</keyword>
<dbReference type="InterPro" id="IPR037094">
    <property type="entry name" value="Glyco_hydro_38_cen_sf"/>
</dbReference>
<dbReference type="InterPro" id="IPR041147">
    <property type="entry name" value="GH38_C"/>
</dbReference>
<dbReference type="Gene3D" id="1.20.1270.50">
    <property type="entry name" value="Glycoside hydrolase family 38, central domain"/>
    <property type="match status" value="1"/>
</dbReference>
<dbReference type="Gene3D" id="3.20.110.10">
    <property type="entry name" value="Glycoside hydrolase 38, N terminal domain"/>
    <property type="match status" value="1"/>
</dbReference>
<dbReference type="InterPro" id="IPR000602">
    <property type="entry name" value="Glyco_hydro_38_N"/>
</dbReference>
<dbReference type="InterPro" id="IPR054723">
    <property type="entry name" value="Ams1-like_N"/>
</dbReference>
<gene>
    <name evidence="6" type="ORF">H7C18_20390</name>
</gene>
<dbReference type="InterPro" id="IPR011013">
    <property type="entry name" value="Gal_mutarotase_sf_dom"/>
</dbReference>
<evidence type="ECO:0000256" key="3">
    <source>
        <dbReference type="ARBA" id="ARBA00022801"/>
    </source>
</evidence>
<feature type="domain" description="Glycoside hydrolase family 38 central" evidence="5">
    <location>
        <begin position="503"/>
        <end position="581"/>
    </location>
</feature>
<organism evidence="6 7">
    <name type="scientific">Cohnella zeiphila</name>
    <dbReference type="NCBI Taxonomy" id="2761120"/>
    <lineage>
        <taxon>Bacteria</taxon>
        <taxon>Bacillati</taxon>
        <taxon>Bacillota</taxon>
        <taxon>Bacilli</taxon>
        <taxon>Bacillales</taxon>
        <taxon>Paenibacillaceae</taxon>
        <taxon>Cohnella</taxon>
    </lineage>
</organism>
<dbReference type="Pfam" id="PF22907">
    <property type="entry name" value="Ams1-like_1st"/>
    <property type="match status" value="1"/>
</dbReference>
<accession>A0A7X0VX76</accession>
<dbReference type="InterPro" id="IPR028995">
    <property type="entry name" value="Glyco_hydro_57/38_cen_sf"/>
</dbReference>
<keyword evidence="2" id="KW-0479">Metal-binding</keyword>
<evidence type="ECO:0000313" key="7">
    <source>
        <dbReference type="Proteomes" id="UP000564644"/>
    </source>
</evidence>
<dbReference type="Pfam" id="PF09261">
    <property type="entry name" value="Alpha-mann_mid"/>
    <property type="match status" value="1"/>
</dbReference>
<dbReference type="Pfam" id="PF07748">
    <property type="entry name" value="Glyco_hydro_38C"/>
    <property type="match status" value="1"/>
</dbReference>
<comment type="similarity">
    <text evidence="1">Belongs to the glycosyl hydrolase 38 family.</text>
</comment>
<dbReference type="PANTHER" id="PTHR46017:SF1">
    <property type="entry name" value="ALPHA-MANNOSIDASE 2C1"/>
    <property type="match status" value="1"/>
</dbReference>